<organism evidence="2 3">
    <name type="scientific">Xenopus laevis</name>
    <name type="common">African clawed frog</name>
    <dbReference type="NCBI Taxonomy" id="8355"/>
    <lineage>
        <taxon>Eukaryota</taxon>
        <taxon>Metazoa</taxon>
        <taxon>Chordata</taxon>
        <taxon>Craniata</taxon>
        <taxon>Vertebrata</taxon>
        <taxon>Euteleostomi</taxon>
        <taxon>Amphibia</taxon>
        <taxon>Batrachia</taxon>
        <taxon>Anura</taxon>
        <taxon>Pipoidea</taxon>
        <taxon>Pipidae</taxon>
        <taxon>Xenopodinae</taxon>
        <taxon>Xenopus</taxon>
        <taxon>Xenopus</taxon>
    </lineage>
</organism>
<keyword evidence="1" id="KW-0812">Transmembrane</keyword>
<dbReference type="RefSeq" id="XP_041442075.1">
    <property type="nucleotide sequence ID" value="XM_041586141.1"/>
</dbReference>
<dbReference type="Proteomes" id="UP000186698">
    <property type="component" value="Chromosome 3L"/>
</dbReference>
<keyword evidence="1" id="KW-0472">Membrane</keyword>
<evidence type="ECO:0000256" key="1">
    <source>
        <dbReference type="SAM" id="Phobius"/>
    </source>
</evidence>
<dbReference type="RefSeq" id="XP_018097627.2">
    <property type="nucleotide sequence ID" value="XM_018242138.2"/>
</dbReference>
<accession>A0A8J1MM03</accession>
<proteinExistence type="predicted"/>
<dbReference type="KEGG" id="xla:121401443"/>
<dbReference type="GeneID" id="121401443"/>
<dbReference type="KEGG" id="xla:108705307"/>
<reference evidence="3" key="1">
    <citation type="submission" date="2025-08" db="UniProtKB">
        <authorList>
            <consortium name="RefSeq"/>
        </authorList>
    </citation>
    <scope>IDENTIFICATION</scope>
    <source>
        <strain evidence="3">J_2021</strain>
        <tissue evidence="3">Erythrocytes</tissue>
    </source>
</reference>
<feature type="transmembrane region" description="Helical" evidence="1">
    <location>
        <begin position="212"/>
        <end position="228"/>
    </location>
</feature>
<evidence type="ECO:0000313" key="2">
    <source>
        <dbReference type="Proteomes" id="UP000186698"/>
    </source>
</evidence>
<gene>
    <name evidence="3" type="primary">LOC121401443</name>
</gene>
<keyword evidence="1" id="KW-1133">Transmembrane helix</keyword>
<name>A0A8J1MM03_XENLA</name>
<dbReference type="AlphaFoldDB" id="A0A8J1MM03"/>
<protein>
    <submittedName>
        <fullName evidence="3">Uncharacterized protein LOC121401443</fullName>
    </submittedName>
</protein>
<keyword evidence="2" id="KW-1185">Reference proteome</keyword>
<evidence type="ECO:0000313" key="3">
    <source>
        <dbReference type="RefSeq" id="XP_041442075.1"/>
    </source>
</evidence>
<feature type="transmembrane region" description="Helical" evidence="1">
    <location>
        <begin position="6"/>
        <end position="27"/>
    </location>
</feature>
<sequence>MKMTSFIIFLILSNLTSLLLLNFFPFFQTRMFRGKYKNKSVGNDSNLLFGKYSGGTQSQLEETSFIEAADPVNQLRIYVERRTRDASKYEGLPINPQPSVEEPHKEKTYDEKEIDLITMRKWLDSGIITLWYEPQITLELEKEYNQMEADLGMLKKYKSREEYLEKCPMRYMKSPNLFEIYARETLNPIKEFQLYMEKVENSSTSLRNGAESIAYLIMAVLLQVLFYHY</sequence>